<name>A0AAD7TQZ8_9APHY</name>
<protein>
    <submittedName>
        <fullName evidence="2">Uncharacterized protein</fullName>
    </submittedName>
</protein>
<feature type="compositionally biased region" description="Basic and acidic residues" evidence="1">
    <location>
        <begin position="147"/>
        <end position="161"/>
    </location>
</feature>
<evidence type="ECO:0000256" key="1">
    <source>
        <dbReference type="SAM" id="MobiDB-lite"/>
    </source>
</evidence>
<accession>A0AAD7TQZ8</accession>
<dbReference type="AlphaFoldDB" id="A0AAD7TQZ8"/>
<sequence length="167" mass="18955">MPKEKRRRSGAHEQSVRLHKRQFAEQDNAVEHVEIGEQSEKTAPEILADMEVEDEARPALKKKEKQALKHELFLKRPSSISLIPSTSLPSLTQLSSPRRPGAISVALFKIPRTSPETQGKGAGRRRHGRHQGRDLCCGGGHPCGRQELYRRREWDRRDRGPQSEAQT</sequence>
<proteinExistence type="predicted"/>
<dbReference type="Proteomes" id="UP001215151">
    <property type="component" value="Unassembled WGS sequence"/>
</dbReference>
<organism evidence="2 3">
    <name type="scientific">Trametes cubensis</name>
    <dbReference type="NCBI Taxonomy" id="1111947"/>
    <lineage>
        <taxon>Eukaryota</taxon>
        <taxon>Fungi</taxon>
        <taxon>Dikarya</taxon>
        <taxon>Basidiomycota</taxon>
        <taxon>Agaricomycotina</taxon>
        <taxon>Agaricomycetes</taxon>
        <taxon>Polyporales</taxon>
        <taxon>Polyporaceae</taxon>
        <taxon>Trametes</taxon>
    </lineage>
</organism>
<feature type="region of interest" description="Disordered" evidence="1">
    <location>
        <begin position="109"/>
        <end position="167"/>
    </location>
</feature>
<gene>
    <name evidence="2" type="ORF">ONZ51_g7182</name>
</gene>
<evidence type="ECO:0000313" key="2">
    <source>
        <dbReference type="EMBL" id="KAJ8474473.1"/>
    </source>
</evidence>
<dbReference type="EMBL" id="JAPEVG010000187">
    <property type="protein sequence ID" value="KAJ8474473.1"/>
    <property type="molecule type" value="Genomic_DNA"/>
</dbReference>
<keyword evidence="3" id="KW-1185">Reference proteome</keyword>
<evidence type="ECO:0000313" key="3">
    <source>
        <dbReference type="Proteomes" id="UP001215151"/>
    </source>
</evidence>
<comment type="caution">
    <text evidence="2">The sequence shown here is derived from an EMBL/GenBank/DDBJ whole genome shotgun (WGS) entry which is preliminary data.</text>
</comment>
<reference evidence="2" key="1">
    <citation type="submission" date="2022-11" db="EMBL/GenBank/DDBJ databases">
        <title>Genome Sequence of Cubamyces cubensis.</title>
        <authorList>
            <person name="Buettner E."/>
        </authorList>
    </citation>
    <scope>NUCLEOTIDE SEQUENCE</scope>
    <source>
        <strain evidence="2">MPL-01</strain>
    </source>
</reference>